<dbReference type="Pfam" id="PF06724">
    <property type="entry name" value="DUF1206"/>
    <property type="match status" value="3"/>
</dbReference>
<feature type="domain" description="DUF1206" evidence="2">
    <location>
        <begin position="198"/>
        <end position="265"/>
    </location>
</feature>
<feature type="transmembrane region" description="Helical" evidence="1">
    <location>
        <begin position="192"/>
        <end position="219"/>
    </location>
</feature>
<comment type="caution">
    <text evidence="3">The sequence shown here is derived from an EMBL/GenBank/DDBJ whole genome shotgun (WGS) entry which is preliminary data.</text>
</comment>
<keyword evidence="4" id="KW-1185">Reference proteome</keyword>
<dbReference type="InterPro" id="IPR009597">
    <property type="entry name" value="DUF1206"/>
</dbReference>
<dbReference type="EMBL" id="BAAAQQ010000008">
    <property type="protein sequence ID" value="GAA2122291.1"/>
    <property type="molecule type" value="Genomic_DNA"/>
</dbReference>
<gene>
    <name evidence="3" type="ORF">GCM10009843_17250</name>
</gene>
<reference evidence="4" key="1">
    <citation type="journal article" date="2019" name="Int. J. Syst. Evol. Microbiol.">
        <title>The Global Catalogue of Microorganisms (GCM) 10K type strain sequencing project: providing services to taxonomists for standard genome sequencing and annotation.</title>
        <authorList>
            <consortium name="The Broad Institute Genomics Platform"/>
            <consortium name="The Broad Institute Genome Sequencing Center for Infectious Disease"/>
            <person name="Wu L."/>
            <person name="Ma J."/>
        </authorList>
    </citation>
    <scope>NUCLEOTIDE SEQUENCE [LARGE SCALE GENOMIC DNA]</scope>
    <source>
        <strain evidence="4">JCM 16021</strain>
    </source>
</reference>
<feature type="transmembrane region" description="Helical" evidence="1">
    <location>
        <begin position="239"/>
        <end position="259"/>
    </location>
</feature>
<evidence type="ECO:0000313" key="4">
    <source>
        <dbReference type="Proteomes" id="UP001500575"/>
    </source>
</evidence>
<keyword evidence="1" id="KW-0472">Membrane</keyword>
<feature type="transmembrane region" description="Helical" evidence="1">
    <location>
        <begin position="69"/>
        <end position="90"/>
    </location>
</feature>
<feature type="domain" description="DUF1206" evidence="2">
    <location>
        <begin position="27"/>
        <end position="94"/>
    </location>
</feature>
<feature type="transmembrane region" description="Helical" evidence="1">
    <location>
        <begin position="150"/>
        <end position="171"/>
    </location>
</feature>
<proteinExistence type="predicted"/>
<evidence type="ECO:0000313" key="3">
    <source>
        <dbReference type="EMBL" id="GAA2122291.1"/>
    </source>
</evidence>
<evidence type="ECO:0000256" key="1">
    <source>
        <dbReference type="SAM" id="Phobius"/>
    </source>
</evidence>
<feature type="domain" description="DUF1206" evidence="2">
    <location>
        <begin position="113"/>
        <end position="175"/>
    </location>
</feature>
<evidence type="ECO:0000259" key="2">
    <source>
        <dbReference type="Pfam" id="PF06724"/>
    </source>
</evidence>
<organism evidence="3 4">
    <name type="scientific">Nocardioides bigeumensis</name>
    <dbReference type="NCBI Taxonomy" id="433657"/>
    <lineage>
        <taxon>Bacteria</taxon>
        <taxon>Bacillati</taxon>
        <taxon>Actinomycetota</taxon>
        <taxon>Actinomycetes</taxon>
        <taxon>Propionibacteriales</taxon>
        <taxon>Nocardioidaceae</taxon>
        <taxon>Nocardioides</taxon>
    </lineage>
</organism>
<name>A0ABP5JUX7_9ACTN</name>
<keyword evidence="1" id="KW-1133">Transmembrane helix</keyword>
<dbReference type="RefSeq" id="WP_344303285.1">
    <property type="nucleotide sequence ID" value="NZ_BAAAQQ010000008.1"/>
</dbReference>
<accession>A0ABP5JUX7</accession>
<keyword evidence="1" id="KW-0812">Transmembrane</keyword>
<feature type="transmembrane region" description="Helical" evidence="1">
    <location>
        <begin position="29"/>
        <end position="49"/>
    </location>
</feature>
<protein>
    <submittedName>
        <fullName evidence="3">DUF1206 domain-containing protein</fullName>
    </submittedName>
</protein>
<sequence>MGEVTNRAGRAGQQVDNSEWFDKAVKIGLVAYGIVHLLVGWLALQLAFGEREGKASSQGAMQQLAETSVGTPLLWIVGLGLFALVLWKLLDAAFGHQEEDGGKLWAKRAMDVFKAILYGAIGISAIRTATGSGGGGGGTDSTTKKIMDLPGGQILVVIVGLAVIVYGANYIRQAFNEKFREKIAATGKGDAYVYFGKAGYVAKGIAVGIIGILFAYAGVTHEAKKSGGLDQALQEVLDAPGGPVVLVLIALGIICYGLFQFARAAHHTGK</sequence>
<feature type="transmembrane region" description="Helical" evidence="1">
    <location>
        <begin position="111"/>
        <end position="130"/>
    </location>
</feature>
<dbReference type="Proteomes" id="UP001500575">
    <property type="component" value="Unassembled WGS sequence"/>
</dbReference>